<name>A0A1I1QTM1_9CLOT</name>
<dbReference type="STRING" id="119641.SAMN05421842_12741"/>
<keyword evidence="2" id="KW-0418">Kinase</keyword>
<dbReference type="AlphaFoldDB" id="A0A1I1QTM1"/>
<organism evidence="2 3">
    <name type="scientific">Clostridium uliginosum</name>
    <dbReference type="NCBI Taxonomy" id="119641"/>
    <lineage>
        <taxon>Bacteria</taxon>
        <taxon>Bacillati</taxon>
        <taxon>Bacillota</taxon>
        <taxon>Clostridia</taxon>
        <taxon>Eubacteriales</taxon>
        <taxon>Clostridiaceae</taxon>
        <taxon>Clostridium</taxon>
    </lineage>
</organism>
<dbReference type="RefSeq" id="WP_090093448.1">
    <property type="nucleotide sequence ID" value="NZ_FOMG01000027.1"/>
</dbReference>
<dbReference type="OrthoDB" id="9775849at2"/>
<dbReference type="Gene3D" id="3.40.1190.20">
    <property type="match status" value="1"/>
</dbReference>
<proteinExistence type="predicted"/>
<evidence type="ECO:0000313" key="3">
    <source>
        <dbReference type="Proteomes" id="UP000199263"/>
    </source>
</evidence>
<evidence type="ECO:0000313" key="2">
    <source>
        <dbReference type="EMBL" id="SFD25461.1"/>
    </source>
</evidence>
<gene>
    <name evidence="2" type="ORF">SAMN05421842_12741</name>
</gene>
<dbReference type="Proteomes" id="UP000199263">
    <property type="component" value="Unassembled WGS sequence"/>
</dbReference>
<dbReference type="InterPro" id="IPR011611">
    <property type="entry name" value="PfkB_dom"/>
</dbReference>
<evidence type="ECO:0000259" key="1">
    <source>
        <dbReference type="Pfam" id="PF00294"/>
    </source>
</evidence>
<keyword evidence="3" id="KW-1185">Reference proteome</keyword>
<protein>
    <submittedName>
        <fullName evidence="2">Ribokinase</fullName>
    </submittedName>
</protein>
<feature type="domain" description="Carbohydrate kinase PfkB" evidence="1">
    <location>
        <begin position="24"/>
        <end position="67"/>
    </location>
</feature>
<dbReference type="InterPro" id="IPR029056">
    <property type="entry name" value="Ribokinase-like"/>
</dbReference>
<accession>A0A1I1QTM1</accession>
<dbReference type="Pfam" id="PF00294">
    <property type="entry name" value="PfkB"/>
    <property type="match status" value="1"/>
</dbReference>
<dbReference type="SUPFAM" id="SSF53613">
    <property type="entry name" value="Ribokinase-like"/>
    <property type="match status" value="1"/>
</dbReference>
<sequence>MKMLNFGSLNIDKVYSVSHLVKEGDTFLGFFISQLIKSQNVKHSLEIVSKAASITVSRNGASDSIPSLR</sequence>
<keyword evidence="2" id="KW-0808">Transferase</keyword>
<dbReference type="GO" id="GO:0016301">
    <property type="term" value="F:kinase activity"/>
    <property type="evidence" value="ECO:0007669"/>
    <property type="project" value="UniProtKB-KW"/>
</dbReference>
<dbReference type="EMBL" id="FOMG01000027">
    <property type="protein sequence ID" value="SFD25461.1"/>
    <property type="molecule type" value="Genomic_DNA"/>
</dbReference>
<reference evidence="2 3" key="1">
    <citation type="submission" date="2016-10" db="EMBL/GenBank/DDBJ databases">
        <authorList>
            <person name="de Groot N.N."/>
        </authorList>
    </citation>
    <scope>NUCLEOTIDE SEQUENCE [LARGE SCALE GENOMIC DNA]</scope>
    <source>
        <strain evidence="2 3">DSM 12992</strain>
    </source>
</reference>